<keyword evidence="2" id="KW-1185">Reference proteome</keyword>
<dbReference type="EMBL" id="JOJR01007450">
    <property type="protein sequence ID" value="RCN26402.1"/>
    <property type="molecule type" value="Genomic_DNA"/>
</dbReference>
<proteinExistence type="predicted"/>
<sequence>MHAGSNEYFFGDYENSGMPPTNHTKHSFTLFVYNVIHLCSNLAQLQIYLDNFFHLCGDDDTKEAFITNATAMLEYTKEIALAKFFCEAPIRYKDNDILNCLYNVVVSGISEEFNKCSTHLNGTCGLVEF</sequence>
<name>A0A368F2W3_ANCCA</name>
<protein>
    <submittedName>
        <fullName evidence="1">Uncharacterized protein</fullName>
    </submittedName>
</protein>
<gene>
    <name evidence="1" type="ORF">ANCCAN_27872</name>
</gene>
<evidence type="ECO:0000313" key="1">
    <source>
        <dbReference type="EMBL" id="RCN26402.1"/>
    </source>
</evidence>
<reference evidence="1 2" key="1">
    <citation type="submission" date="2014-10" db="EMBL/GenBank/DDBJ databases">
        <title>Draft genome of the hookworm Ancylostoma caninum.</title>
        <authorList>
            <person name="Mitreva M."/>
        </authorList>
    </citation>
    <scope>NUCLEOTIDE SEQUENCE [LARGE SCALE GENOMIC DNA]</scope>
    <source>
        <strain evidence="1 2">Baltimore</strain>
    </source>
</reference>
<organism evidence="1 2">
    <name type="scientific">Ancylostoma caninum</name>
    <name type="common">Dog hookworm</name>
    <dbReference type="NCBI Taxonomy" id="29170"/>
    <lineage>
        <taxon>Eukaryota</taxon>
        <taxon>Metazoa</taxon>
        <taxon>Ecdysozoa</taxon>
        <taxon>Nematoda</taxon>
        <taxon>Chromadorea</taxon>
        <taxon>Rhabditida</taxon>
        <taxon>Rhabditina</taxon>
        <taxon>Rhabditomorpha</taxon>
        <taxon>Strongyloidea</taxon>
        <taxon>Ancylostomatidae</taxon>
        <taxon>Ancylostomatinae</taxon>
        <taxon>Ancylostoma</taxon>
    </lineage>
</organism>
<evidence type="ECO:0000313" key="2">
    <source>
        <dbReference type="Proteomes" id="UP000252519"/>
    </source>
</evidence>
<comment type="caution">
    <text evidence="1">The sequence shown here is derived from an EMBL/GenBank/DDBJ whole genome shotgun (WGS) entry which is preliminary data.</text>
</comment>
<dbReference type="AlphaFoldDB" id="A0A368F2W3"/>
<dbReference type="Proteomes" id="UP000252519">
    <property type="component" value="Unassembled WGS sequence"/>
</dbReference>
<accession>A0A368F2W3</accession>